<keyword evidence="3" id="KW-0029">Amino-acid transport</keyword>
<accession>A0ABT1MQL6</accession>
<name>A0ABT1MQL6_9RHOB</name>
<evidence type="ECO:0000256" key="3">
    <source>
        <dbReference type="ARBA" id="ARBA00022970"/>
    </source>
</evidence>
<dbReference type="InterPro" id="IPR028082">
    <property type="entry name" value="Peripla_BP_I"/>
</dbReference>
<keyword evidence="2" id="KW-0732">Signal</keyword>
<dbReference type="Pfam" id="PF13458">
    <property type="entry name" value="Peripla_BP_6"/>
    <property type="match status" value="1"/>
</dbReference>
<comment type="similarity">
    <text evidence="1">Belongs to the leucine-binding protein family.</text>
</comment>
<dbReference type="Proteomes" id="UP001203945">
    <property type="component" value="Unassembled WGS sequence"/>
</dbReference>
<dbReference type="EMBL" id="JAKZEU010000003">
    <property type="protein sequence ID" value="MCQ0970603.1"/>
    <property type="molecule type" value="Genomic_DNA"/>
</dbReference>
<organism evidence="5 6">
    <name type="scientific">Paracoccus albicereus</name>
    <dbReference type="NCBI Taxonomy" id="2922394"/>
    <lineage>
        <taxon>Bacteria</taxon>
        <taxon>Pseudomonadati</taxon>
        <taxon>Pseudomonadota</taxon>
        <taxon>Alphaproteobacteria</taxon>
        <taxon>Rhodobacterales</taxon>
        <taxon>Paracoccaceae</taxon>
        <taxon>Paracoccus</taxon>
    </lineage>
</organism>
<dbReference type="PROSITE" id="PS51257">
    <property type="entry name" value="PROKAR_LIPOPROTEIN"/>
    <property type="match status" value="1"/>
</dbReference>
<evidence type="ECO:0000313" key="6">
    <source>
        <dbReference type="Proteomes" id="UP001203945"/>
    </source>
</evidence>
<dbReference type="Gene3D" id="3.40.50.2300">
    <property type="match status" value="2"/>
</dbReference>
<comment type="caution">
    <text evidence="5">The sequence shown here is derived from an EMBL/GenBank/DDBJ whole genome shotgun (WGS) entry which is preliminary data.</text>
</comment>
<reference evidence="5 6" key="1">
    <citation type="submission" date="2022-03" db="EMBL/GenBank/DDBJ databases">
        <authorList>
            <person name="He Y."/>
        </authorList>
    </citation>
    <scope>NUCLEOTIDE SEQUENCE [LARGE SCALE GENOMIC DNA]</scope>
    <source>
        <strain evidence="5 6">TK19116</strain>
    </source>
</reference>
<keyword evidence="6" id="KW-1185">Reference proteome</keyword>
<dbReference type="PANTHER" id="PTHR30483">
    <property type="entry name" value="LEUCINE-SPECIFIC-BINDING PROTEIN"/>
    <property type="match status" value="1"/>
</dbReference>
<protein>
    <submittedName>
        <fullName evidence="5">ABC transporter substrate-binding protein</fullName>
    </submittedName>
</protein>
<dbReference type="InterPro" id="IPR028081">
    <property type="entry name" value="Leu-bd"/>
</dbReference>
<keyword evidence="3" id="KW-0813">Transport</keyword>
<evidence type="ECO:0000313" key="5">
    <source>
        <dbReference type="EMBL" id="MCQ0970603.1"/>
    </source>
</evidence>
<dbReference type="PANTHER" id="PTHR30483:SF6">
    <property type="entry name" value="PERIPLASMIC BINDING PROTEIN OF ABC TRANSPORTER FOR NATURAL AMINO ACIDS"/>
    <property type="match status" value="1"/>
</dbReference>
<sequence>MRAIASIAGTTRPLSILVRTLAVVSAFVVAACEPVGMNTASGPSIGQQIDPGAPVPVALLVPGGSGDADLEWLSRSLTNAARMAAADAEGAQIDLRVYQTGTSAAAAVARANEAADDGAKIILGPLFAESANAVGTAMRARNINVLSFSNNAEIAGGNLFVLGNTFDNVADRLIGYGVSQNKRRLLIVAEDDVAGQVGAAAIAGAAARNGATVAGRVNHPVSQSGIDGVAPQIANAARSGQVDAIFMTANNLAVLPYLTETLAEAGVTSQVTQFMGLTRWDEPASRLSMPQLQGGWFALPDTAMAGQFASRYRAAHGEAPHILGSLAYDGVAAIAAGARAGNRNALTKSGLTQSSGFRGINGLFRFRPDGSNQRAMSVATIRNNTVVILDPAPRRFGRFGS</sequence>
<evidence type="ECO:0000256" key="2">
    <source>
        <dbReference type="ARBA" id="ARBA00022729"/>
    </source>
</evidence>
<dbReference type="InterPro" id="IPR051010">
    <property type="entry name" value="BCAA_transport"/>
</dbReference>
<evidence type="ECO:0000259" key="4">
    <source>
        <dbReference type="Pfam" id="PF13458"/>
    </source>
</evidence>
<gene>
    <name evidence="5" type="ORF">MLD63_09225</name>
</gene>
<evidence type="ECO:0000256" key="1">
    <source>
        <dbReference type="ARBA" id="ARBA00010062"/>
    </source>
</evidence>
<dbReference type="RefSeq" id="WP_255329628.1">
    <property type="nucleotide sequence ID" value="NZ_JAKZEU010000003.1"/>
</dbReference>
<dbReference type="SUPFAM" id="SSF53822">
    <property type="entry name" value="Periplasmic binding protein-like I"/>
    <property type="match status" value="1"/>
</dbReference>
<feature type="domain" description="Leucine-binding protein" evidence="4">
    <location>
        <begin position="55"/>
        <end position="383"/>
    </location>
</feature>
<proteinExistence type="inferred from homology"/>